<accession>A0A5E4RNG7</accession>
<name>A0A5E4RNG7_9BURK</name>
<keyword evidence="3" id="KW-1185">Reference proteome</keyword>
<dbReference type="RefSeq" id="WP_174977049.1">
    <property type="nucleotide sequence ID" value="NZ_CABPSE010000001.1"/>
</dbReference>
<feature type="domain" description="Spore protein YkvP/CgeB glycosyl transferase-like" evidence="1">
    <location>
        <begin position="218"/>
        <end position="333"/>
    </location>
</feature>
<evidence type="ECO:0000313" key="3">
    <source>
        <dbReference type="Proteomes" id="UP000383971"/>
    </source>
</evidence>
<proteinExistence type="predicted"/>
<evidence type="ECO:0000313" key="2">
    <source>
        <dbReference type="EMBL" id="VVD63428.1"/>
    </source>
</evidence>
<sequence>MNNQRARRLPTDRPTVKKGQYVLCVPAGWESYISLEFYEMQQTLVSYGWTKLVIGEFDDVVIMSAIHEAQVVLLWEAYELIERNADALNALPSSIRRMVFCDDVHHFTMHRRQQRLRAFLWADRILATYPDKLLQWYPEVAGTKIEWTPHAAASYFQAAPSTSSDRVLLSGSRTWPYPFRQFCESKLPASVCQVVDHPGYPGYPGDRANTMHADPAALARLGREGYAALLRSHPAMLVCGSVFGYLVAKVFEAMAAGCLVIAERASLGERLNALGFVEGEDYAGTDLLHVIEDTIAVREAYVQGDTGWKRIVENAQRKVFVQHTTSIRASQIHRLCIGGSIV</sequence>
<dbReference type="InterPro" id="IPR055259">
    <property type="entry name" value="YkvP/CgeB_Glyco_trans-like"/>
</dbReference>
<protein>
    <recommendedName>
        <fullName evidence="1">Spore protein YkvP/CgeB glycosyl transferase-like domain-containing protein</fullName>
    </recommendedName>
</protein>
<dbReference type="AlphaFoldDB" id="A0A5E4RNG7"/>
<dbReference type="EMBL" id="CABPSE010000001">
    <property type="protein sequence ID" value="VVD63428.1"/>
    <property type="molecule type" value="Genomic_DNA"/>
</dbReference>
<dbReference type="Pfam" id="PF13524">
    <property type="entry name" value="Glyco_trans_1_2"/>
    <property type="match status" value="1"/>
</dbReference>
<gene>
    <name evidence="2" type="ORF">PCO31111_00230</name>
</gene>
<reference evidence="2 3" key="1">
    <citation type="submission" date="2019-08" db="EMBL/GenBank/DDBJ databases">
        <authorList>
            <person name="Peeters C."/>
        </authorList>
    </citation>
    <scope>NUCLEOTIDE SEQUENCE [LARGE SCALE GENOMIC DNA]</scope>
    <source>
        <strain evidence="2 3">LMG 31111</strain>
    </source>
</reference>
<evidence type="ECO:0000259" key="1">
    <source>
        <dbReference type="Pfam" id="PF13524"/>
    </source>
</evidence>
<dbReference type="Proteomes" id="UP000383971">
    <property type="component" value="Unassembled WGS sequence"/>
</dbReference>
<organism evidence="2 3">
    <name type="scientific">Pandoraea communis</name>
    <dbReference type="NCBI Taxonomy" id="2508297"/>
    <lineage>
        <taxon>Bacteria</taxon>
        <taxon>Pseudomonadati</taxon>
        <taxon>Pseudomonadota</taxon>
        <taxon>Betaproteobacteria</taxon>
        <taxon>Burkholderiales</taxon>
        <taxon>Burkholderiaceae</taxon>
        <taxon>Pandoraea</taxon>
    </lineage>
</organism>